<feature type="compositionally biased region" description="Basic and acidic residues" evidence="1">
    <location>
        <begin position="51"/>
        <end position="61"/>
    </location>
</feature>
<evidence type="ECO:0000256" key="1">
    <source>
        <dbReference type="SAM" id="MobiDB-lite"/>
    </source>
</evidence>
<protein>
    <submittedName>
        <fullName evidence="2">Uncharacterized protein</fullName>
    </submittedName>
</protein>
<organism evidence="2 3">
    <name type="scientific">Deinococcus petrolearius</name>
    <dbReference type="NCBI Taxonomy" id="1751295"/>
    <lineage>
        <taxon>Bacteria</taxon>
        <taxon>Thermotogati</taxon>
        <taxon>Deinococcota</taxon>
        <taxon>Deinococci</taxon>
        <taxon>Deinococcales</taxon>
        <taxon>Deinococcaceae</taxon>
        <taxon>Deinococcus</taxon>
    </lineage>
</organism>
<sequence>MTKDHHNGTDRHEDRGQGEGHQQIGDQQQPSGGKNYREDEPTPPSTGSSSNDDHSGKGNDS</sequence>
<accession>A0ABW1DLL9</accession>
<feature type="compositionally biased region" description="Basic and acidic residues" evidence="1">
    <location>
        <begin position="1"/>
        <end position="18"/>
    </location>
</feature>
<feature type="region of interest" description="Disordered" evidence="1">
    <location>
        <begin position="1"/>
        <end position="61"/>
    </location>
</feature>
<dbReference type="RefSeq" id="WP_014685458.1">
    <property type="nucleotide sequence ID" value="NZ_JBHSOH010000006.1"/>
</dbReference>
<gene>
    <name evidence="2" type="ORF">ACFPQ6_07900</name>
</gene>
<evidence type="ECO:0000313" key="3">
    <source>
        <dbReference type="Proteomes" id="UP001595979"/>
    </source>
</evidence>
<dbReference type="Proteomes" id="UP001595979">
    <property type="component" value="Unassembled WGS sequence"/>
</dbReference>
<evidence type="ECO:0000313" key="2">
    <source>
        <dbReference type="EMBL" id="MFC5848234.1"/>
    </source>
</evidence>
<reference evidence="3" key="1">
    <citation type="journal article" date="2019" name="Int. J. Syst. Evol. Microbiol.">
        <title>The Global Catalogue of Microorganisms (GCM) 10K type strain sequencing project: providing services to taxonomists for standard genome sequencing and annotation.</title>
        <authorList>
            <consortium name="The Broad Institute Genomics Platform"/>
            <consortium name="The Broad Institute Genome Sequencing Center for Infectious Disease"/>
            <person name="Wu L."/>
            <person name="Ma J."/>
        </authorList>
    </citation>
    <scope>NUCLEOTIDE SEQUENCE [LARGE SCALE GENOMIC DNA]</scope>
    <source>
        <strain evidence="3">CGMCC 1.15053</strain>
    </source>
</reference>
<keyword evidence="3" id="KW-1185">Reference proteome</keyword>
<dbReference type="EMBL" id="JBHSOH010000006">
    <property type="protein sequence ID" value="MFC5848234.1"/>
    <property type="molecule type" value="Genomic_DNA"/>
</dbReference>
<proteinExistence type="predicted"/>
<name>A0ABW1DLL9_9DEIO</name>
<comment type="caution">
    <text evidence="2">The sequence shown here is derived from an EMBL/GenBank/DDBJ whole genome shotgun (WGS) entry which is preliminary data.</text>
</comment>